<keyword evidence="1 4" id="KW-0479">Metal-binding</keyword>
<evidence type="ECO:0000259" key="6">
    <source>
        <dbReference type="PROSITE" id="PS50089"/>
    </source>
</evidence>
<feature type="region of interest" description="Disordered" evidence="5">
    <location>
        <begin position="363"/>
        <end position="394"/>
    </location>
</feature>
<dbReference type="PROSITE" id="PS50089">
    <property type="entry name" value="ZF_RING_2"/>
    <property type="match status" value="1"/>
</dbReference>
<accession>A0AAJ0HA26</accession>
<dbReference type="InterPro" id="IPR001841">
    <property type="entry name" value="Znf_RING"/>
</dbReference>
<organism evidence="8 9">
    <name type="scientific">Lasiosphaeria hispida</name>
    <dbReference type="NCBI Taxonomy" id="260671"/>
    <lineage>
        <taxon>Eukaryota</taxon>
        <taxon>Fungi</taxon>
        <taxon>Dikarya</taxon>
        <taxon>Ascomycota</taxon>
        <taxon>Pezizomycotina</taxon>
        <taxon>Sordariomycetes</taxon>
        <taxon>Sordariomycetidae</taxon>
        <taxon>Sordariales</taxon>
        <taxon>Lasiosphaeriaceae</taxon>
        <taxon>Lasiosphaeria</taxon>
    </lineage>
</organism>
<dbReference type="InterPro" id="IPR013083">
    <property type="entry name" value="Znf_RING/FYVE/PHD"/>
</dbReference>
<dbReference type="PANTHER" id="PTHR10131">
    <property type="entry name" value="TNF RECEPTOR ASSOCIATED FACTOR"/>
    <property type="match status" value="1"/>
</dbReference>
<keyword evidence="2 4" id="KW-0863">Zinc-finger</keyword>
<evidence type="ECO:0000256" key="2">
    <source>
        <dbReference type="ARBA" id="ARBA00022771"/>
    </source>
</evidence>
<dbReference type="Pfam" id="PF02176">
    <property type="entry name" value="zf-TRAF"/>
    <property type="match status" value="1"/>
</dbReference>
<evidence type="ECO:0000256" key="3">
    <source>
        <dbReference type="ARBA" id="ARBA00022833"/>
    </source>
</evidence>
<dbReference type="SUPFAM" id="SSF57850">
    <property type="entry name" value="RING/U-box"/>
    <property type="match status" value="1"/>
</dbReference>
<reference evidence="8" key="1">
    <citation type="journal article" date="2023" name="Mol. Phylogenet. Evol.">
        <title>Genome-scale phylogeny and comparative genomics of the fungal order Sordariales.</title>
        <authorList>
            <person name="Hensen N."/>
            <person name="Bonometti L."/>
            <person name="Westerberg I."/>
            <person name="Brannstrom I.O."/>
            <person name="Guillou S."/>
            <person name="Cros-Aarteil S."/>
            <person name="Calhoun S."/>
            <person name="Haridas S."/>
            <person name="Kuo A."/>
            <person name="Mondo S."/>
            <person name="Pangilinan J."/>
            <person name="Riley R."/>
            <person name="LaButti K."/>
            <person name="Andreopoulos B."/>
            <person name="Lipzen A."/>
            <person name="Chen C."/>
            <person name="Yan M."/>
            <person name="Daum C."/>
            <person name="Ng V."/>
            <person name="Clum A."/>
            <person name="Steindorff A."/>
            <person name="Ohm R.A."/>
            <person name="Martin F."/>
            <person name="Silar P."/>
            <person name="Natvig D.O."/>
            <person name="Lalanne C."/>
            <person name="Gautier V."/>
            <person name="Ament-Velasquez S.L."/>
            <person name="Kruys A."/>
            <person name="Hutchinson M.I."/>
            <person name="Powell A.J."/>
            <person name="Barry K."/>
            <person name="Miller A.N."/>
            <person name="Grigoriev I.V."/>
            <person name="Debuchy R."/>
            <person name="Gladieux P."/>
            <person name="Hiltunen Thoren M."/>
            <person name="Johannesson H."/>
        </authorList>
    </citation>
    <scope>NUCLEOTIDE SEQUENCE</scope>
    <source>
        <strain evidence="8">CBS 955.72</strain>
    </source>
</reference>
<feature type="zinc finger region" description="TRAF-type" evidence="4">
    <location>
        <begin position="264"/>
        <end position="320"/>
    </location>
</feature>
<sequence>MPPLNAPEEGVPAAGLASWQQDNSSTSYASYAPNMLSELPELGPLPETPTSSPPAPGPLLSPPASFMRTTRPRRFSNISISSVAATVGSETQSACVGSTRDLTGRSPVLLINYQELQYESEVDKSLECPICRTPFHAPITTKPCGHTFCSECLLRAHQLRPVCPIDRRPLDVERDFCKARVIHDQLDRLRVKCPSQGCGHVCARELLAVHYERYCEYTPVLCPDNSCDLWIARQDAAPDKGCLHKYTPCQYCSKQVMKAGLEEHYDRECSGNTVKCAQCDSSVVQHRMENHVANDCPSTVVLCKWNKYGCGKSAPRHDVQAHEKKPCIYQAIGRLAQDREDDRLIISELKVRLSAAEGRLRVAEQEKTERRERKRRQAGNTNNTMPPFVPDLNLSNSPRAAASYNNGTLDSPEDYMLAQFERMETQMEDLRKNIHELDGLHSMRLLNDTMRLNEQIAELGSKVGVIGMHTTWLMNVQRQSRGQQRAGGVVGSPLSSLASSSGGPGTTNSATGSVTNAARNAPDNEGGRYYNSSLPLRRNSDGRGENPPRL</sequence>
<keyword evidence="9" id="KW-1185">Reference proteome</keyword>
<dbReference type="AlphaFoldDB" id="A0AAJ0HA26"/>
<feature type="region of interest" description="Disordered" evidence="5">
    <location>
        <begin position="483"/>
        <end position="550"/>
    </location>
</feature>
<feature type="region of interest" description="Disordered" evidence="5">
    <location>
        <begin position="1"/>
        <end position="67"/>
    </location>
</feature>
<evidence type="ECO:0000256" key="4">
    <source>
        <dbReference type="PROSITE-ProRule" id="PRU00207"/>
    </source>
</evidence>
<protein>
    <submittedName>
        <fullName evidence="8">Ubiquitin fusion degradation protein</fullName>
    </submittedName>
</protein>
<dbReference type="Gene3D" id="3.30.40.10">
    <property type="entry name" value="Zinc/RING finger domain, C3HC4 (zinc finger)"/>
    <property type="match status" value="2"/>
</dbReference>
<feature type="compositionally biased region" description="Low complexity" evidence="5">
    <location>
        <begin position="483"/>
        <end position="501"/>
    </location>
</feature>
<evidence type="ECO:0000259" key="7">
    <source>
        <dbReference type="PROSITE" id="PS50145"/>
    </source>
</evidence>
<gene>
    <name evidence="8" type="ORF">B0T25DRAFT_556609</name>
</gene>
<evidence type="ECO:0000313" key="9">
    <source>
        <dbReference type="Proteomes" id="UP001275084"/>
    </source>
</evidence>
<name>A0AAJ0HA26_9PEZI</name>
<dbReference type="Proteomes" id="UP001275084">
    <property type="component" value="Unassembled WGS sequence"/>
</dbReference>
<proteinExistence type="predicted"/>
<dbReference type="GO" id="GO:0008270">
    <property type="term" value="F:zinc ion binding"/>
    <property type="evidence" value="ECO:0007669"/>
    <property type="project" value="UniProtKB-KW"/>
</dbReference>
<evidence type="ECO:0000256" key="1">
    <source>
        <dbReference type="ARBA" id="ARBA00022723"/>
    </source>
</evidence>
<feature type="compositionally biased region" description="Low complexity" evidence="5">
    <location>
        <begin position="36"/>
        <end position="50"/>
    </location>
</feature>
<feature type="compositionally biased region" description="Basic and acidic residues" evidence="5">
    <location>
        <begin position="538"/>
        <end position="550"/>
    </location>
</feature>
<feature type="compositionally biased region" description="Polar residues" evidence="5">
    <location>
        <begin position="506"/>
        <end position="518"/>
    </location>
</feature>
<feature type="compositionally biased region" description="Polar residues" evidence="5">
    <location>
        <begin position="18"/>
        <end position="29"/>
    </location>
</feature>
<dbReference type="PROSITE" id="PS50145">
    <property type="entry name" value="ZF_TRAF"/>
    <property type="match status" value="1"/>
</dbReference>
<feature type="domain" description="RING-type" evidence="6">
    <location>
        <begin position="128"/>
        <end position="167"/>
    </location>
</feature>
<feature type="compositionally biased region" description="Pro residues" evidence="5">
    <location>
        <begin position="51"/>
        <end position="61"/>
    </location>
</feature>
<reference evidence="8" key="2">
    <citation type="submission" date="2023-06" db="EMBL/GenBank/DDBJ databases">
        <authorList>
            <consortium name="Lawrence Berkeley National Laboratory"/>
            <person name="Haridas S."/>
            <person name="Hensen N."/>
            <person name="Bonometti L."/>
            <person name="Westerberg I."/>
            <person name="Brannstrom I.O."/>
            <person name="Guillou S."/>
            <person name="Cros-Aarteil S."/>
            <person name="Calhoun S."/>
            <person name="Kuo A."/>
            <person name="Mondo S."/>
            <person name="Pangilinan J."/>
            <person name="Riley R."/>
            <person name="Labutti K."/>
            <person name="Andreopoulos B."/>
            <person name="Lipzen A."/>
            <person name="Chen C."/>
            <person name="Yanf M."/>
            <person name="Daum C."/>
            <person name="Ng V."/>
            <person name="Clum A."/>
            <person name="Steindorff A."/>
            <person name="Ohm R."/>
            <person name="Martin F."/>
            <person name="Silar P."/>
            <person name="Natvig D."/>
            <person name="Lalanne C."/>
            <person name="Gautier V."/>
            <person name="Ament-Velasquez S.L."/>
            <person name="Kruys A."/>
            <person name="Hutchinson M.I."/>
            <person name="Powell A.J."/>
            <person name="Barry K."/>
            <person name="Miller A.N."/>
            <person name="Grigoriev I.V."/>
            <person name="Debuchy R."/>
            <person name="Gladieux P."/>
            <person name="Thoren M.H."/>
            <person name="Johannesson H."/>
        </authorList>
    </citation>
    <scope>NUCLEOTIDE SEQUENCE</scope>
    <source>
        <strain evidence="8">CBS 955.72</strain>
    </source>
</reference>
<evidence type="ECO:0000256" key="5">
    <source>
        <dbReference type="SAM" id="MobiDB-lite"/>
    </source>
</evidence>
<feature type="domain" description="TRAF-type" evidence="7">
    <location>
        <begin position="264"/>
        <end position="320"/>
    </location>
</feature>
<dbReference type="InterPro" id="IPR017907">
    <property type="entry name" value="Znf_RING_CS"/>
</dbReference>
<dbReference type="InterPro" id="IPR001293">
    <property type="entry name" value="Znf_TRAF"/>
</dbReference>
<dbReference type="PROSITE" id="PS00518">
    <property type="entry name" value="ZF_RING_1"/>
    <property type="match status" value="1"/>
</dbReference>
<evidence type="ECO:0000313" key="8">
    <source>
        <dbReference type="EMBL" id="KAK3344288.1"/>
    </source>
</evidence>
<dbReference type="Pfam" id="PF13923">
    <property type="entry name" value="zf-C3HC4_2"/>
    <property type="match status" value="1"/>
</dbReference>
<dbReference type="EMBL" id="JAUIQD010000007">
    <property type="protein sequence ID" value="KAK3344288.1"/>
    <property type="molecule type" value="Genomic_DNA"/>
</dbReference>
<dbReference type="SMART" id="SM00184">
    <property type="entry name" value="RING"/>
    <property type="match status" value="1"/>
</dbReference>
<comment type="caution">
    <text evidence="8">The sequence shown here is derived from an EMBL/GenBank/DDBJ whole genome shotgun (WGS) entry which is preliminary data.</text>
</comment>
<dbReference type="PANTHER" id="PTHR10131:SF94">
    <property type="entry name" value="TNF RECEPTOR-ASSOCIATED FACTOR 4"/>
    <property type="match status" value="1"/>
</dbReference>
<keyword evidence="3 4" id="KW-0862">Zinc</keyword>